<comment type="caution">
    <text evidence="1">The sequence shown here is derived from an EMBL/GenBank/DDBJ whole genome shotgun (WGS) entry which is preliminary data.</text>
</comment>
<evidence type="ECO:0000313" key="2">
    <source>
        <dbReference type="Proteomes" id="UP001184614"/>
    </source>
</evidence>
<proteinExistence type="predicted"/>
<dbReference type="EMBL" id="JAVDQT010000006">
    <property type="protein sequence ID" value="MDR6433527.1"/>
    <property type="molecule type" value="Genomic_DNA"/>
</dbReference>
<gene>
    <name evidence="1" type="ORF">J2782_003273</name>
</gene>
<name>A0ABU1MCG2_9HYPH</name>
<evidence type="ECO:0008006" key="3">
    <source>
        <dbReference type="Google" id="ProtNLM"/>
    </source>
</evidence>
<dbReference type="Proteomes" id="UP001184614">
    <property type="component" value="Unassembled WGS sequence"/>
</dbReference>
<protein>
    <recommendedName>
        <fullName evidence="3">Transposase</fullName>
    </recommendedName>
</protein>
<reference evidence="1 2" key="1">
    <citation type="submission" date="2023-07" db="EMBL/GenBank/DDBJ databases">
        <title>Sorghum-associated microbial communities from plants grown in Nebraska, USA.</title>
        <authorList>
            <person name="Schachtman D."/>
        </authorList>
    </citation>
    <scope>NUCLEOTIDE SEQUENCE [LARGE SCALE GENOMIC DNA]</scope>
    <source>
        <strain evidence="1 2">DS1730</strain>
    </source>
</reference>
<evidence type="ECO:0000313" key="1">
    <source>
        <dbReference type="EMBL" id="MDR6433527.1"/>
    </source>
</evidence>
<keyword evidence="2" id="KW-1185">Reference proteome</keyword>
<sequence>MRYQSVGEIGCYLKLSRFRALSTGMKLGVAWYLANIKATDFCTRLQDLNVYMQGAPPLQNTG</sequence>
<accession>A0ABU1MCG2</accession>
<organism evidence="1 2">
    <name type="scientific">Brucella pseudogrignonensis</name>
    <dbReference type="NCBI Taxonomy" id="419475"/>
    <lineage>
        <taxon>Bacteria</taxon>
        <taxon>Pseudomonadati</taxon>
        <taxon>Pseudomonadota</taxon>
        <taxon>Alphaproteobacteria</taxon>
        <taxon>Hyphomicrobiales</taxon>
        <taxon>Brucellaceae</taxon>
        <taxon>Brucella/Ochrobactrum group</taxon>
        <taxon>Brucella</taxon>
    </lineage>
</organism>